<evidence type="ECO:0000313" key="2">
    <source>
        <dbReference type="Proteomes" id="UP000266552"/>
    </source>
</evidence>
<organism evidence="1 2">
    <name type="scientific">Paenibacillus lautus</name>
    <name type="common">Bacillus lautus</name>
    <dbReference type="NCBI Taxonomy" id="1401"/>
    <lineage>
        <taxon>Bacteria</taxon>
        <taxon>Bacillati</taxon>
        <taxon>Bacillota</taxon>
        <taxon>Bacilli</taxon>
        <taxon>Bacillales</taxon>
        <taxon>Paenibacillaceae</taxon>
        <taxon>Paenibacillus</taxon>
    </lineage>
</organism>
<dbReference type="Proteomes" id="UP000266552">
    <property type="component" value="Chromosome"/>
</dbReference>
<gene>
    <name evidence="1" type="ORF">D5F53_27630</name>
</gene>
<evidence type="ECO:0000313" key="1">
    <source>
        <dbReference type="EMBL" id="AYB46854.1"/>
    </source>
</evidence>
<proteinExistence type="predicted"/>
<dbReference type="RefSeq" id="WP_119850386.1">
    <property type="nucleotide sequence ID" value="NZ_CP032412.1"/>
</dbReference>
<name>A0A385TVG0_PAELA</name>
<protein>
    <submittedName>
        <fullName evidence="1">Uncharacterized protein</fullName>
    </submittedName>
</protein>
<dbReference type="KEGG" id="plw:D5F53_27630"/>
<dbReference type="AlphaFoldDB" id="A0A385TVG0"/>
<dbReference type="EMBL" id="CP032412">
    <property type="protein sequence ID" value="AYB46854.1"/>
    <property type="molecule type" value="Genomic_DNA"/>
</dbReference>
<sequence>MIQLLDMRLSVHMPMRASDSNPIDMSEPQLIGDIGLQTIPALGTVNVTDVRVWLSGTVSLLRPATTEAEPPSMTLLIERDGSGTPGSGTIIYEQVVDPGNLSFNMLPISLTAGDFPPAAVVNQGLIRYTLYIVSPGENSLLLSGPVSFSGIAVAGSG</sequence>
<keyword evidence="2" id="KW-1185">Reference proteome</keyword>
<accession>A0A385TVG0</accession>
<reference evidence="1 2" key="1">
    <citation type="submission" date="2018-09" db="EMBL/GenBank/DDBJ databases">
        <title>Genome Sequence of Paenibacillus lautus Strain E7593-69, Azo Dye-Degrading Bacteria, Isolated from Commercial Tattoo Inks.</title>
        <authorList>
            <person name="Nho S.W."/>
            <person name="Kim S.-J."/>
            <person name="Kweon O."/>
            <person name="Cerniglia C.E."/>
        </authorList>
    </citation>
    <scope>NUCLEOTIDE SEQUENCE [LARGE SCALE GENOMIC DNA]</scope>
    <source>
        <strain evidence="1 2">E7593-69</strain>
    </source>
</reference>